<evidence type="ECO:0000256" key="5">
    <source>
        <dbReference type="ARBA" id="ARBA00022801"/>
    </source>
</evidence>
<keyword evidence="6 8" id="KW-0460">Magnesium</keyword>
<keyword evidence="4 8" id="KW-0479">Metal-binding</keyword>
<evidence type="ECO:0000256" key="4">
    <source>
        <dbReference type="ARBA" id="ARBA00022723"/>
    </source>
</evidence>
<comment type="function">
    <text evidence="8">Toxic component of a toxin-antitoxin (TA) system. An RNase.</text>
</comment>
<comment type="cofactor">
    <cofactor evidence="1 8">
        <name>Mg(2+)</name>
        <dbReference type="ChEBI" id="CHEBI:18420"/>
    </cofactor>
</comment>
<keyword evidence="8" id="KW-0800">Toxin</keyword>
<evidence type="ECO:0000256" key="1">
    <source>
        <dbReference type="ARBA" id="ARBA00001946"/>
    </source>
</evidence>
<keyword evidence="11" id="KW-1185">Reference proteome</keyword>
<feature type="binding site" evidence="8">
    <location>
        <position position="102"/>
    </location>
    <ligand>
        <name>Mg(2+)</name>
        <dbReference type="ChEBI" id="CHEBI:18420"/>
    </ligand>
</feature>
<proteinExistence type="inferred from homology"/>
<evidence type="ECO:0000256" key="3">
    <source>
        <dbReference type="ARBA" id="ARBA00022722"/>
    </source>
</evidence>
<dbReference type="Gene3D" id="3.40.50.1010">
    <property type="entry name" value="5'-nuclease"/>
    <property type="match status" value="1"/>
</dbReference>
<dbReference type="Pfam" id="PF01850">
    <property type="entry name" value="PIN"/>
    <property type="match status" value="1"/>
</dbReference>
<feature type="domain" description="PIN" evidence="9">
    <location>
        <begin position="3"/>
        <end position="127"/>
    </location>
</feature>
<accession>A0ABV8MLR2</accession>
<keyword evidence="5 8" id="KW-0378">Hydrolase</keyword>
<dbReference type="InterPro" id="IPR029060">
    <property type="entry name" value="PIN-like_dom_sf"/>
</dbReference>
<dbReference type="Proteomes" id="UP001595791">
    <property type="component" value="Unassembled WGS sequence"/>
</dbReference>
<dbReference type="InterPro" id="IPR002716">
    <property type="entry name" value="PIN_dom"/>
</dbReference>
<evidence type="ECO:0000256" key="6">
    <source>
        <dbReference type="ARBA" id="ARBA00022842"/>
    </source>
</evidence>
<dbReference type="EC" id="3.1.-.-" evidence="8"/>
<dbReference type="PANTHER" id="PTHR33653:SF1">
    <property type="entry name" value="RIBONUCLEASE VAPC2"/>
    <property type="match status" value="1"/>
</dbReference>
<keyword evidence="3 8" id="KW-0540">Nuclease</keyword>
<dbReference type="InterPro" id="IPR022907">
    <property type="entry name" value="VapC_family"/>
</dbReference>
<evidence type="ECO:0000256" key="8">
    <source>
        <dbReference type="HAMAP-Rule" id="MF_00265"/>
    </source>
</evidence>
<comment type="caution">
    <text evidence="10">The sequence shown here is derived from an EMBL/GenBank/DDBJ whole genome shotgun (WGS) entry which is preliminary data.</text>
</comment>
<organism evidence="10 11">
    <name type="scientific">Chitinimonas lacunae</name>
    <dbReference type="NCBI Taxonomy" id="1963018"/>
    <lineage>
        <taxon>Bacteria</taxon>
        <taxon>Pseudomonadati</taxon>
        <taxon>Pseudomonadota</taxon>
        <taxon>Betaproteobacteria</taxon>
        <taxon>Neisseriales</taxon>
        <taxon>Chitinibacteraceae</taxon>
        <taxon>Chitinimonas</taxon>
    </lineage>
</organism>
<dbReference type="EMBL" id="JBHSBU010000001">
    <property type="protein sequence ID" value="MFC4158256.1"/>
    <property type="molecule type" value="Genomic_DNA"/>
</dbReference>
<dbReference type="PANTHER" id="PTHR33653">
    <property type="entry name" value="RIBONUCLEASE VAPC2"/>
    <property type="match status" value="1"/>
</dbReference>
<protein>
    <recommendedName>
        <fullName evidence="8">Ribonuclease VapC</fullName>
        <shortName evidence="8">RNase VapC</shortName>
        <ecNumber evidence="8">3.1.-.-</ecNumber>
    </recommendedName>
    <alternativeName>
        <fullName evidence="8">Toxin VapC</fullName>
    </alternativeName>
</protein>
<dbReference type="InterPro" id="IPR050556">
    <property type="entry name" value="Type_II_TA_system_RNase"/>
</dbReference>
<name>A0ABV8MLR2_9NEIS</name>
<dbReference type="RefSeq" id="WP_378160730.1">
    <property type="nucleotide sequence ID" value="NZ_JBHSBU010000001.1"/>
</dbReference>
<gene>
    <name evidence="8" type="primary">vapC</name>
    <name evidence="10" type="ORF">ACFOW7_02675</name>
</gene>
<feature type="binding site" evidence="8">
    <location>
        <position position="5"/>
    </location>
    <ligand>
        <name>Mg(2+)</name>
        <dbReference type="ChEBI" id="CHEBI:18420"/>
    </ligand>
</feature>
<keyword evidence="2 8" id="KW-1277">Toxin-antitoxin system</keyword>
<evidence type="ECO:0000256" key="2">
    <source>
        <dbReference type="ARBA" id="ARBA00022649"/>
    </source>
</evidence>
<evidence type="ECO:0000259" key="9">
    <source>
        <dbReference type="Pfam" id="PF01850"/>
    </source>
</evidence>
<evidence type="ECO:0000256" key="7">
    <source>
        <dbReference type="ARBA" id="ARBA00038093"/>
    </source>
</evidence>
<dbReference type="HAMAP" id="MF_00265">
    <property type="entry name" value="VapC_Nob1"/>
    <property type="match status" value="1"/>
</dbReference>
<comment type="similarity">
    <text evidence="7 8">Belongs to the PINc/VapC protein family.</text>
</comment>
<sequence>MFLLDTNVVSELRKRDKGDRNVMAWSSSVSPNDLYLSAITVMELEIGALRKARFDPAQGALLNIWITERVLPQFKGRILPIDEAVALCCARLHVPDPRSERDALIAATAIHHDMTVVTRNTADFERTGVRLFDPWQGHLI</sequence>
<evidence type="ECO:0000313" key="10">
    <source>
        <dbReference type="EMBL" id="MFC4158256.1"/>
    </source>
</evidence>
<dbReference type="SUPFAM" id="SSF88723">
    <property type="entry name" value="PIN domain-like"/>
    <property type="match status" value="1"/>
</dbReference>
<evidence type="ECO:0000313" key="11">
    <source>
        <dbReference type="Proteomes" id="UP001595791"/>
    </source>
</evidence>
<dbReference type="CDD" id="cd18746">
    <property type="entry name" value="PIN_VapC4-5_FitB-like"/>
    <property type="match status" value="1"/>
</dbReference>
<reference evidence="11" key="1">
    <citation type="journal article" date="2019" name="Int. J. Syst. Evol. Microbiol.">
        <title>The Global Catalogue of Microorganisms (GCM) 10K type strain sequencing project: providing services to taxonomists for standard genome sequencing and annotation.</title>
        <authorList>
            <consortium name="The Broad Institute Genomics Platform"/>
            <consortium name="The Broad Institute Genome Sequencing Center for Infectious Disease"/>
            <person name="Wu L."/>
            <person name="Ma J."/>
        </authorList>
    </citation>
    <scope>NUCLEOTIDE SEQUENCE [LARGE SCALE GENOMIC DNA]</scope>
    <source>
        <strain evidence="11">LMG 29894</strain>
    </source>
</reference>